<evidence type="ECO:0000313" key="6">
    <source>
        <dbReference type="Proteomes" id="UP000294739"/>
    </source>
</evidence>
<dbReference type="Gene3D" id="3.60.21.10">
    <property type="match status" value="1"/>
</dbReference>
<evidence type="ECO:0000256" key="1">
    <source>
        <dbReference type="ARBA" id="ARBA00005662"/>
    </source>
</evidence>
<feature type="compositionally biased region" description="Polar residues" evidence="2">
    <location>
        <begin position="47"/>
        <end position="60"/>
    </location>
</feature>
<dbReference type="PANTHER" id="PTHR33393:SF13">
    <property type="entry name" value="PGA BIOSYNTHESIS PROTEIN CAPA"/>
    <property type="match status" value="1"/>
</dbReference>
<dbReference type="SMART" id="SM00854">
    <property type="entry name" value="PGA_cap"/>
    <property type="match status" value="1"/>
</dbReference>
<evidence type="ECO:0000256" key="2">
    <source>
        <dbReference type="SAM" id="MobiDB-lite"/>
    </source>
</evidence>
<dbReference type="InParanoid" id="A0A4R5CQJ5"/>
<dbReference type="InterPro" id="IPR019079">
    <property type="entry name" value="Capsule_synth_CapA"/>
</dbReference>
<protein>
    <recommendedName>
        <fullName evidence="4">Capsule synthesis protein CapA domain-containing protein</fullName>
    </recommendedName>
</protein>
<dbReference type="Pfam" id="PF09587">
    <property type="entry name" value="PGA_cap"/>
    <property type="match status" value="1"/>
</dbReference>
<dbReference type="InterPro" id="IPR039561">
    <property type="entry name" value="Peptidase_M15C"/>
</dbReference>
<dbReference type="SUPFAM" id="SSF55166">
    <property type="entry name" value="Hedgehog/DD-peptidase"/>
    <property type="match status" value="1"/>
</dbReference>
<dbReference type="SUPFAM" id="SSF56300">
    <property type="entry name" value="Metallo-dependent phosphatases"/>
    <property type="match status" value="1"/>
</dbReference>
<feature type="signal peptide" evidence="3">
    <location>
        <begin position="1"/>
        <end position="28"/>
    </location>
</feature>
<dbReference type="InterPro" id="IPR029052">
    <property type="entry name" value="Metallo-depent_PP-like"/>
</dbReference>
<dbReference type="PANTHER" id="PTHR33393">
    <property type="entry name" value="POLYGLUTAMINE SYNTHESIS ACCESSORY PROTEIN RV0574C-RELATED"/>
    <property type="match status" value="1"/>
</dbReference>
<evidence type="ECO:0000313" key="5">
    <source>
        <dbReference type="EMBL" id="TDD99944.1"/>
    </source>
</evidence>
<keyword evidence="3" id="KW-0732">Signal</keyword>
<dbReference type="AlphaFoldDB" id="A0A4R5CQJ5"/>
<dbReference type="EMBL" id="SMKZ01000058">
    <property type="protein sequence ID" value="TDD99944.1"/>
    <property type="molecule type" value="Genomic_DNA"/>
</dbReference>
<dbReference type="OrthoDB" id="9799970at2"/>
<dbReference type="Pfam" id="PF13539">
    <property type="entry name" value="Peptidase_M15_4"/>
    <property type="match status" value="1"/>
</dbReference>
<feature type="chain" id="PRO_5021011143" description="Capsule synthesis protein CapA domain-containing protein" evidence="3">
    <location>
        <begin position="29"/>
        <end position="604"/>
    </location>
</feature>
<reference evidence="5 6" key="1">
    <citation type="submission" date="2019-03" db="EMBL/GenBank/DDBJ databases">
        <title>Draft genome sequences of novel Actinobacteria.</title>
        <authorList>
            <person name="Sahin N."/>
            <person name="Ay H."/>
            <person name="Saygin H."/>
        </authorList>
    </citation>
    <scope>NUCLEOTIDE SEQUENCE [LARGE SCALE GENOMIC DNA]</scope>
    <source>
        <strain evidence="5 6">5K138</strain>
    </source>
</reference>
<proteinExistence type="inferred from homology"/>
<dbReference type="Proteomes" id="UP000294739">
    <property type="component" value="Unassembled WGS sequence"/>
</dbReference>
<evidence type="ECO:0000256" key="3">
    <source>
        <dbReference type="SAM" id="SignalP"/>
    </source>
</evidence>
<comment type="similarity">
    <text evidence="1">Belongs to the CapA family.</text>
</comment>
<accession>A0A4R5CQJ5</accession>
<feature type="region of interest" description="Disordered" evidence="2">
    <location>
        <begin position="378"/>
        <end position="405"/>
    </location>
</feature>
<feature type="compositionally biased region" description="Low complexity" evidence="2">
    <location>
        <begin position="380"/>
        <end position="396"/>
    </location>
</feature>
<keyword evidence="6" id="KW-1185">Reference proteome</keyword>
<dbReference type="Gene3D" id="3.30.1380.10">
    <property type="match status" value="1"/>
</dbReference>
<feature type="domain" description="Capsule synthesis protein CapA" evidence="4">
    <location>
        <begin position="70"/>
        <end position="320"/>
    </location>
</feature>
<organism evidence="5 6">
    <name type="scientific">Jiangella asiatica</name>
    <dbReference type="NCBI Taxonomy" id="2530372"/>
    <lineage>
        <taxon>Bacteria</taxon>
        <taxon>Bacillati</taxon>
        <taxon>Actinomycetota</taxon>
        <taxon>Actinomycetes</taxon>
        <taxon>Jiangellales</taxon>
        <taxon>Jiangellaceae</taxon>
        <taxon>Jiangella</taxon>
    </lineage>
</organism>
<dbReference type="GO" id="GO:0008233">
    <property type="term" value="F:peptidase activity"/>
    <property type="evidence" value="ECO:0007669"/>
    <property type="project" value="InterPro"/>
</dbReference>
<dbReference type="InterPro" id="IPR009045">
    <property type="entry name" value="Zn_M74/Hedgehog-like"/>
</dbReference>
<gene>
    <name evidence="5" type="ORF">E1269_27210</name>
</gene>
<comment type="caution">
    <text evidence="5">The sequence shown here is derived from an EMBL/GenBank/DDBJ whole genome shotgun (WGS) entry which is preliminary data.</text>
</comment>
<name>A0A4R5CQJ5_9ACTN</name>
<dbReference type="InterPro" id="IPR052169">
    <property type="entry name" value="CW_Biosynth-Accessory"/>
</dbReference>
<evidence type="ECO:0000259" key="4">
    <source>
        <dbReference type="SMART" id="SM00854"/>
    </source>
</evidence>
<sequence length="604" mass="63512">MMVIMPRRSRLALVAGIAAASLIPGAVAAEAPVGPASAHEPRERSVATRSPSSAPANTSPGDAPTVPTVRLAFAGDVHFEGAYSDVPSNPDATLGPMSDVLRDADLAMVNLESAVTLRGAPTRKELEDPSNRYWFRTGPAALDLLHRSGVDVVSVANNHGADFGPTGLSDTILAAENGEVAVVGVGRHDRQAFAPYRVKVKGTDIAVHAADASPRESADAIWAAAPGTGPGIASARGPGAATLTAAVRESAETDDLVVVYLHWGEEYSVCPTATQQSLARMLGTAGADIVVGTHTHMPLGAGLQGSTYVSYGLGNFYWYNGRRSETGVLRLSVRGGEVVSDEWLPGRFLPEGGDPIPLTDSARSSAVTAWQNLRGCTDLAPGPGTGAATTGESGAADQRAAPDGAEERLPDFASSIDHIDPSVRLGMRSHDPETCPVSLADLRHVVVTHVGFDGRARRGELVVHADVASDVVDVFAALYADRFPIERMLLVDEYGGDDDRSMAANNTSGYNCRRVAGQSHWSDHAYGRAIDINPVQNPYVVGADVQPPAAVPFVDVDRSAHAPAQPGVIRDGDVVRRAFDRIGWEWGGLFSDPDYQHFSAPGRP</sequence>
<dbReference type="CDD" id="cd07381">
    <property type="entry name" value="MPP_CapA"/>
    <property type="match status" value="1"/>
</dbReference>
<feature type="region of interest" description="Disordered" evidence="2">
    <location>
        <begin position="34"/>
        <end position="65"/>
    </location>
</feature>